<name>A0A1Z8BBB0_9FLAO</name>
<evidence type="ECO:0000313" key="3">
    <source>
        <dbReference type="Proteomes" id="UP000196102"/>
    </source>
</evidence>
<accession>A0A1Z8BBB0</accession>
<protein>
    <submittedName>
        <fullName evidence="2">Uncharacterized protein</fullName>
    </submittedName>
</protein>
<feature type="region of interest" description="Disordered" evidence="1">
    <location>
        <begin position="165"/>
        <end position="207"/>
    </location>
</feature>
<comment type="caution">
    <text evidence="2">The sequence shown here is derived from an EMBL/GenBank/DDBJ whole genome shotgun (WGS) entry which is preliminary data.</text>
</comment>
<organism evidence="2 3">
    <name type="scientific">Nonlabens dokdonensis</name>
    <dbReference type="NCBI Taxonomy" id="328515"/>
    <lineage>
        <taxon>Bacteria</taxon>
        <taxon>Pseudomonadati</taxon>
        <taxon>Bacteroidota</taxon>
        <taxon>Flavobacteriia</taxon>
        <taxon>Flavobacteriales</taxon>
        <taxon>Flavobacteriaceae</taxon>
        <taxon>Nonlabens</taxon>
    </lineage>
</organism>
<dbReference type="RefSeq" id="WP_303685749.1">
    <property type="nucleotide sequence ID" value="NZ_CAJXYO010000017.1"/>
</dbReference>
<feature type="compositionally biased region" description="Basic and acidic residues" evidence="1">
    <location>
        <begin position="170"/>
        <end position="202"/>
    </location>
</feature>
<dbReference type="Proteomes" id="UP000196102">
    <property type="component" value="Unassembled WGS sequence"/>
</dbReference>
<reference evidence="2 3" key="1">
    <citation type="journal article" date="2017" name="Proc. Natl. Acad. Sci. U.S.A.">
        <title>Simulation of Deepwater Horizon oil plume reveals substrate specialization within a complex community of hydrocarbon-degraders.</title>
        <authorList>
            <person name="Hu P."/>
            <person name="Dubinsky E.A."/>
            <person name="Probst A.J."/>
            <person name="Wang J."/>
            <person name="Sieber C.M.K."/>
            <person name="Tom L.M."/>
            <person name="Gardinali P."/>
            <person name="Banfield J.F."/>
            <person name="Atlas R.M."/>
            <person name="Andersen G.L."/>
        </authorList>
    </citation>
    <scope>NUCLEOTIDE SEQUENCE [LARGE SCALE GENOMIC DNA]</scope>
    <source>
        <strain evidence="2">35_9_T64</strain>
    </source>
</reference>
<proteinExistence type="predicted"/>
<gene>
    <name evidence="2" type="ORF">A9Q93_02190</name>
</gene>
<dbReference type="AlphaFoldDB" id="A0A1Z8BBB0"/>
<evidence type="ECO:0000256" key="1">
    <source>
        <dbReference type="SAM" id="MobiDB-lite"/>
    </source>
</evidence>
<sequence length="293" mass="33730">MKYLITCLIIVSSFYVEAQNDVLNQYKYIIVDNQYEFQGEANEYRFNELIVFELEKRNFQAYRNSQVLPADLNIGACNSLRLKINKTGTLRVKMILELEDCQGNVIFTTKEGIGTTKSNKAAYFEALRDAMTSFDEVNYKYERPEYTKTLQNSEGRAMEIDSVLTQTGRPGEKAEEIKPQELPKFDKKVNDTKPAKTDKSDNDVPLPPEPEFIQLIDDVIYSDKSSSYFIALRQSKFYIYKNLIEVGYLKESKGGCFLAVTDEFTGIAYETKEAFFIEYTSNGIDKTLKLVRQ</sequence>
<dbReference type="EMBL" id="MAAX01000035">
    <property type="protein sequence ID" value="OUS19807.1"/>
    <property type="molecule type" value="Genomic_DNA"/>
</dbReference>
<evidence type="ECO:0000313" key="2">
    <source>
        <dbReference type="EMBL" id="OUS19807.1"/>
    </source>
</evidence>